<dbReference type="WBParaSite" id="MBELARI_LOCUS11629">
    <property type="protein sequence ID" value="MBELARI_LOCUS11629"/>
    <property type="gene ID" value="MBELARI_LOCUS11629"/>
</dbReference>
<comment type="similarity">
    <text evidence="3">Belongs to the methyltransferase superfamily. ETFBKMT family.</text>
</comment>
<keyword evidence="1" id="KW-0489">Methyltransferase</keyword>
<dbReference type="Gene3D" id="3.40.50.150">
    <property type="entry name" value="Vaccinia Virus protein VP39"/>
    <property type="match status" value="1"/>
</dbReference>
<dbReference type="SUPFAM" id="SSF53335">
    <property type="entry name" value="S-adenosyl-L-methionine-dependent methyltransferases"/>
    <property type="match status" value="1"/>
</dbReference>
<proteinExistence type="inferred from homology"/>
<dbReference type="InterPro" id="IPR029063">
    <property type="entry name" value="SAM-dependent_MTases_sf"/>
</dbReference>
<evidence type="ECO:0000256" key="3">
    <source>
        <dbReference type="ARBA" id="ARBA00037932"/>
    </source>
</evidence>
<dbReference type="PANTHER" id="PTHR43648">
    <property type="entry name" value="ELECTRON TRANSFER FLAVOPROTEIN BETA SUBUNIT LYSINE METHYLTRANSFERASE"/>
    <property type="match status" value="1"/>
</dbReference>
<dbReference type="CDD" id="cd02440">
    <property type="entry name" value="AdoMet_MTases"/>
    <property type="match status" value="1"/>
</dbReference>
<reference evidence="7" key="1">
    <citation type="submission" date="2024-02" db="UniProtKB">
        <authorList>
            <consortium name="WormBaseParasite"/>
        </authorList>
    </citation>
    <scope>IDENTIFICATION</scope>
</reference>
<evidence type="ECO:0000256" key="5">
    <source>
        <dbReference type="ARBA" id="ARBA00042266"/>
    </source>
</evidence>
<dbReference type="AlphaFoldDB" id="A0AAF3ECE0"/>
<dbReference type="Proteomes" id="UP000887575">
    <property type="component" value="Unassembled WGS sequence"/>
</dbReference>
<dbReference type="GO" id="GO:0032259">
    <property type="term" value="P:methylation"/>
    <property type="evidence" value="ECO:0007669"/>
    <property type="project" value="UniProtKB-KW"/>
</dbReference>
<dbReference type="PANTHER" id="PTHR43648:SF1">
    <property type="entry name" value="ELECTRON TRANSFER FLAVOPROTEIN BETA SUBUNIT LYSINE METHYLTRANSFERASE"/>
    <property type="match status" value="1"/>
</dbReference>
<dbReference type="GO" id="GO:0005759">
    <property type="term" value="C:mitochondrial matrix"/>
    <property type="evidence" value="ECO:0007669"/>
    <property type="project" value="TreeGrafter"/>
</dbReference>
<evidence type="ECO:0000313" key="6">
    <source>
        <dbReference type="Proteomes" id="UP000887575"/>
    </source>
</evidence>
<organism evidence="6 7">
    <name type="scientific">Mesorhabditis belari</name>
    <dbReference type="NCBI Taxonomy" id="2138241"/>
    <lineage>
        <taxon>Eukaryota</taxon>
        <taxon>Metazoa</taxon>
        <taxon>Ecdysozoa</taxon>
        <taxon>Nematoda</taxon>
        <taxon>Chromadorea</taxon>
        <taxon>Rhabditida</taxon>
        <taxon>Rhabditina</taxon>
        <taxon>Rhabditomorpha</taxon>
        <taxon>Rhabditoidea</taxon>
        <taxon>Rhabditidae</taxon>
        <taxon>Mesorhabditinae</taxon>
        <taxon>Mesorhabditis</taxon>
    </lineage>
</organism>
<evidence type="ECO:0000256" key="2">
    <source>
        <dbReference type="ARBA" id="ARBA00022679"/>
    </source>
</evidence>
<sequence>MKMLKTSHAAKWILRNTRVSSESLTQSIKLHLITEACPLWMSTPEQCPFPDPYWAFYWPGGQALTKFILENPETVKNYSVLDWGCGCGASSVASAISGAKAILANDIDKNALLATLLNYRLNRISLSNTEFSSRNFVDDAGVEELRKFFKDPEKSLILLGDMFYDSDFASTAFKWLKKLKHLTGARVLVGDPDRHPLAEQQYLDRYETKFTKR</sequence>
<accession>A0AAF3ECE0</accession>
<protein>
    <recommendedName>
        <fullName evidence="5">ETFB lysine methyltransferase</fullName>
    </recommendedName>
    <alternativeName>
        <fullName evidence="4">Protein N-lysine methyltransferase METTL20</fullName>
    </alternativeName>
</protein>
<evidence type="ECO:0000313" key="7">
    <source>
        <dbReference type="WBParaSite" id="MBELARI_LOCUS11629"/>
    </source>
</evidence>
<dbReference type="InterPro" id="IPR050078">
    <property type="entry name" value="Ribosomal_L11_MeTrfase_PrmA"/>
</dbReference>
<evidence type="ECO:0000256" key="1">
    <source>
        <dbReference type="ARBA" id="ARBA00022603"/>
    </source>
</evidence>
<dbReference type="Pfam" id="PF06325">
    <property type="entry name" value="PrmA"/>
    <property type="match status" value="1"/>
</dbReference>
<evidence type="ECO:0000256" key="4">
    <source>
        <dbReference type="ARBA" id="ARBA00041867"/>
    </source>
</evidence>
<keyword evidence="2" id="KW-0808">Transferase</keyword>
<dbReference type="GO" id="GO:0016279">
    <property type="term" value="F:protein-lysine N-methyltransferase activity"/>
    <property type="evidence" value="ECO:0007669"/>
    <property type="project" value="TreeGrafter"/>
</dbReference>
<keyword evidence="6" id="KW-1185">Reference proteome</keyword>
<name>A0AAF3ECE0_9BILA</name>